<dbReference type="Ensembl" id="ENSSTOT00000034520.1">
    <property type="protein sequence ID" value="ENSSTOP00000029425.1"/>
    <property type="gene ID" value="ENSSTOG00000029972.1"/>
</dbReference>
<keyword evidence="8 13" id="KW-0472">Membrane</keyword>
<dbReference type="GO" id="GO:0016020">
    <property type="term" value="C:membrane"/>
    <property type="evidence" value="ECO:0007669"/>
    <property type="project" value="UniProtKB-SubCell"/>
</dbReference>
<protein>
    <recommendedName>
        <fullName evidence="14">EGF-like domain-containing protein</fullName>
    </recommendedName>
</protein>
<dbReference type="EMBL" id="AGTP01070346">
    <property type="status" value="NOT_ANNOTATED_CDS"/>
    <property type="molecule type" value="Genomic_DNA"/>
</dbReference>
<dbReference type="InterPro" id="IPR049883">
    <property type="entry name" value="NOTCH1_EGF-like"/>
</dbReference>
<feature type="domain" description="EGF-like" evidence="14">
    <location>
        <begin position="293"/>
        <end position="328"/>
    </location>
</feature>
<evidence type="ECO:0000313" key="16">
    <source>
        <dbReference type="Proteomes" id="UP000005215"/>
    </source>
</evidence>
<dbReference type="FunFam" id="2.10.25.10:FF:000009">
    <property type="entry name" value="Low-density lipoprotein receptor isoform 1"/>
    <property type="match status" value="1"/>
</dbReference>
<evidence type="ECO:0000256" key="12">
    <source>
        <dbReference type="PROSITE-ProRule" id="PRU00076"/>
    </source>
</evidence>
<evidence type="ECO:0000256" key="3">
    <source>
        <dbReference type="ARBA" id="ARBA00022583"/>
    </source>
</evidence>
<dbReference type="InterPro" id="IPR000152">
    <property type="entry name" value="EGF-type_Asp/Asn_hydroxyl_site"/>
</dbReference>
<evidence type="ECO:0000256" key="11">
    <source>
        <dbReference type="ARBA" id="ARBA00023180"/>
    </source>
</evidence>
<sequence length="436" mass="47808">IFKKNFLWIYMMIHSTVFPFSIPLPFPLRATKISFCVFSFRRLILFNYSIADINECTIDNGGCQDQCCNTIGSYYCKCQAGQQLEEDGRGCEDVDECAVVNGGCQQRCINTLGTFHCECDTGYRLHADARTCIRIELEIVNSCEKNNGGCSHHCEHAIGGPLCSCNHGHQLDSDEKTCIDVDECLDVSIVCDQLCINSVGTYDCTCAEGYRIGSDRKTCICKSLKNFLLEGEEEELEIVRFPGLQLQSPPQLGHYVATAPAASNEDEEDEGEEEEDFQELTALHKVACAPGTNGKECDSICKCQNGGTCDLLTGWCRCPPGVHGKTCEDVGFRTCSSGKSPQGCPKGFFGKNCRRKCNCANNGHCHRIFGSCMCEAGRYGRFCHLNCPKGAYGAGCSLECQCVEENTLECSAKNGSCTCKSGYQGNRCQKAIPLLT</sequence>
<dbReference type="PROSITE" id="PS01186">
    <property type="entry name" value="EGF_2"/>
    <property type="match status" value="2"/>
</dbReference>
<dbReference type="PROSITE" id="PS00022">
    <property type="entry name" value="EGF_1"/>
    <property type="match status" value="2"/>
</dbReference>
<name>A0A287D7A3_ICTTR</name>
<dbReference type="PANTHER" id="PTHR24035">
    <property type="entry name" value="MULTIPLE EPIDERMAL GROWTH FACTOR-LIKE DOMAINS PROTEIN"/>
    <property type="match status" value="1"/>
</dbReference>
<dbReference type="GO" id="GO:0006897">
    <property type="term" value="P:endocytosis"/>
    <property type="evidence" value="ECO:0007669"/>
    <property type="project" value="UniProtKB-KW"/>
</dbReference>
<proteinExistence type="predicted"/>
<dbReference type="SMART" id="SM00181">
    <property type="entry name" value="EGF"/>
    <property type="match status" value="7"/>
</dbReference>
<evidence type="ECO:0000259" key="14">
    <source>
        <dbReference type="PROSITE" id="PS50026"/>
    </source>
</evidence>
<dbReference type="GeneTree" id="ENSGT00940000164694"/>
<feature type="disulfide bond" evidence="12">
    <location>
        <begin position="318"/>
        <end position="327"/>
    </location>
</feature>
<dbReference type="EMBL" id="AGTP01070341">
    <property type="status" value="NOT_ANNOTATED_CDS"/>
    <property type="molecule type" value="Genomic_DNA"/>
</dbReference>
<dbReference type="InterPro" id="IPR018097">
    <property type="entry name" value="EGF_Ca-bd_CS"/>
</dbReference>
<keyword evidence="5" id="KW-0732">Signal</keyword>
<dbReference type="EMBL" id="AGTP01070342">
    <property type="status" value="NOT_ANNOTATED_CDS"/>
    <property type="molecule type" value="Genomic_DNA"/>
</dbReference>
<reference evidence="15" key="3">
    <citation type="submission" date="2025-09" db="UniProtKB">
        <authorList>
            <consortium name="Ensembl"/>
        </authorList>
    </citation>
    <scope>IDENTIFICATION</scope>
</reference>
<dbReference type="EMBL" id="AGTP01070343">
    <property type="status" value="NOT_ANNOTATED_CDS"/>
    <property type="molecule type" value="Genomic_DNA"/>
</dbReference>
<keyword evidence="9 12" id="KW-1015">Disulfide bond</keyword>
<dbReference type="STRING" id="43179.ENSSTOP00000029425"/>
<dbReference type="InterPro" id="IPR001881">
    <property type="entry name" value="EGF-like_Ca-bd_dom"/>
</dbReference>
<dbReference type="InterPro" id="IPR052108">
    <property type="entry name" value="MEGF/SIB"/>
</dbReference>
<evidence type="ECO:0000256" key="10">
    <source>
        <dbReference type="ARBA" id="ARBA00023170"/>
    </source>
</evidence>
<dbReference type="AlphaFoldDB" id="A0A287D7A3"/>
<dbReference type="InterPro" id="IPR000742">
    <property type="entry name" value="EGF"/>
</dbReference>
<feature type="domain" description="EGF-like" evidence="14">
    <location>
        <begin position="93"/>
        <end position="133"/>
    </location>
</feature>
<evidence type="ECO:0000256" key="7">
    <source>
        <dbReference type="ARBA" id="ARBA00022989"/>
    </source>
</evidence>
<evidence type="ECO:0000256" key="6">
    <source>
        <dbReference type="ARBA" id="ARBA00022737"/>
    </source>
</evidence>
<dbReference type="SUPFAM" id="SSF57196">
    <property type="entry name" value="EGF/Laminin"/>
    <property type="match status" value="3"/>
</dbReference>
<dbReference type="EMBL" id="AGTP01070340">
    <property type="status" value="NOT_ANNOTATED_CDS"/>
    <property type="molecule type" value="Genomic_DNA"/>
</dbReference>
<dbReference type="PROSITE" id="PS01187">
    <property type="entry name" value="EGF_CA"/>
    <property type="match status" value="2"/>
</dbReference>
<dbReference type="Pfam" id="PF07645">
    <property type="entry name" value="EGF_CA"/>
    <property type="match status" value="2"/>
</dbReference>
<dbReference type="PANTHER" id="PTHR24035:SF109">
    <property type="entry name" value="PROTEIN DRAPER"/>
    <property type="match status" value="1"/>
</dbReference>
<evidence type="ECO:0000256" key="8">
    <source>
        <dbReference type="ARBA" id="ARBA00023136"/>
    </source>
</evidence>
<evidence type="ECO:0000256" key="2">
    <source>
        <dbReference type="ARBA" id="ARBA00022536"/>
    </source>
</evidence>
<reference evidence="15" key="2">
    <citation type="submission" date="2025-08" db="UniProtKB">
        <authorList>
            <consortium name="Ensembl"/>
        </authorList>
    </citation>
    <scope>IDENTIFICATION</scope>
</reference>
<evidence type="ECO:0000256" key="4">
    <source>
        <dbReference type="ARBA" id="ARBA00022692"/>
    </source>
</evidence>
<evidence type="ECO:0000256" key="13">
    <source>
        <dbReference type="SAM" id="Phobius"/>
    </source>
</evidence>
<dbReference type="Proteomes" id="UP000005215">
    <property type="component" value="Unassembled WGS sequence"/>
</dbReference>
<feature type="transmembrane region" description="Helical" evidence="13">
    <location>
        <begin position="7"/>
        <end position="26"/>
    </location>
</feature>
<dbReference type="Gene3D" id="2.10.25.10">
    <property type="entry name" value="Laminin"/>
    <property type="match status" value="4"/>
</dbReference>
<keyword evidence="7 13" id="KW-1133">Transmembrane helix</keyword>
<accession>A0A287D7A3</accession>
<dbReference type="PROSITE" id="PS00010">
    <property type="entry name" value="ASX_HYDROXYL"/>
    <property type="match status" value="1"/>
</dbReference>
<dbReference type="FunFam" id="2.170.300.10:FF:000041">
    <property type="entry name" value="Tyrosine protein kinase receptor tie-1, putative"/>
    <property type="match status" value="1"/>
</dbReference>
<dbReference type="EMBL" id="AGTP01070347">
    <property type="status" value="NOT_ANNOTATED_CDS"/>
    <property type="molecule type" value="Genomic_DNA"/>
</dbReference>
<keyword evidence="2 12" id="KW-0245">EGF-like domain</keyword>
<dbReference type="Gene3D" id="2.170.300.10">
    <property type="entry name" value="Tie2 ligand-binding domain superfamily"/>
    <property type="match status" value="2"/>
</dbReference>
<comment type="subcellular location">
    <subcellularLocation>
        <location evidence="1">Membrane</location>
        <topology evidence="1">Single-pass type I membrane protein</topology>
    </subcellularLocation>
</comment>
<evidence type="ECO:0000313" key="15">
    <source>
        <dbReference type="Ensembl" id="ENSSTOP00000029425.1"/>
    </source>
</evidence>
<dbReference type="GO" id="GO:0005509">
    <property type="term" value="F:calcium ion binding"/>
    <property type="evidence" value="ECO:0007669"/>
    <property type="project" value="InterPro"/>
</dbReference>
<keyword evidence="4 13" id="KW-0812">Transmembrane</keyword>
<evidence type="ECO:0000256" key="1">
    <source>
        <dbReference type="ARBA" id="ARBA00004479"/>
    </source>
</evidence>
<dbReference type="SMART" id="SM00179">
    <property type="entry name" value="EGF_CA"/>
    <property type="match status" value="4"/>
</dbReference>
<dbReference type="PROSITE" id="PS50026">
    <property type="entry name" value="EGF_3"/>
    <property type="match status" value="2"/>
</dbReference>
<keyword evidence="3" id="KW-0254">Endocytosis</keyword>
<dbReference type="PRINTS" id="PR00011">
    <property type="entry name" value="EGFLAMININ"/>
</dbReference>
<evidence type="ECO:0000256" key="9">
    <source>
        <dbReference type="ARBA" id="ARBA00023157"/>
    </source>
</evidence>
<dbReference type="EMBL" id="AGTP01070348">
    <property type="status" value="NOT_ANNOTATED_CDS"/>
    <property type="molecule type" value="Genomic_DNA"/>
</dbReference>
<organism evidence="15 16">
    <name type="scientific">Ictidomys tridecemlineatus</name>
    <name type="common">Thirteen-lined ground squirrel</name>
    <name type="synonym">Spermophilus tridecemlineatus</name>
    <dbReference type="NCBI Taxonomy" id="43179"/>
    <lineage>
        <taxon>Eukaryota</taxon>
        <taxon>Metazoa</taxon>
        <taxon>Chordata</taxon>
        <taxon>Craniata</taxon>
        <taxon>Vertebrata</taxon>
        <taxon>Euteleostomi</taxon>
        <taxon>Mammalia</taxon>
        <taxon>Eutheria</taxon>
        <taxon>Euarchontoglires</taxon>
        <taxon>Glires</taxon>
        <taxon>Rodentia</taxon>
        <taxon>Sciuromorpha</taxon>
        <taxon>Sciuridae</taxon>
        <taxon>Xerinae</taxon>
        <taxon>Marmotini</taxon>
        <taxon>Ictidomys</taxon>
    </lineage>
</organism>
<keyword evidence="16" id="KW-1185">Reference proteome</keyword>
<keyword evidence="10" id="KW-0675">Receptor</keyword>
<keyword evidence="11" id="KW-0325">Glycoprotein</keyword>
<comment type="caution">
    <text evidence="12">Lacks conserved residue(s) required for the propagation of feature annotation.</text>
</comment>
<dbReference type="EMBL" id="AGTP01070344">
    <property type="status" value="NOT_ANNOTATED_CDS"/>
    <property type="molecule type" value="Genomic_DNA"/>
</dbReference>
<dbReference type="EMBL" id="AGTP01070345">
    <property type="status" value="NOT_ANNOTATED_CDS"/>
    <property type="molecule type" value="Genomic_DNA"/>
</dbReference>
<dbReference type="Pfam" id="PF14670">
    <property type="entry name" value="FXa_inhibition"/>
    <property type="match status" value="2"/>
</dbReference>
<evidence type="ECO:0000256" key="5">
    <source>
        <dbReference type="ARBA" id="ARBA00022729"/>
    </source>
</evidence>
<keyword evidence="6" id="KW-0677">Repeat</keyword>
<dbReference type="FunFam" id="2.10.25.10:FF:000240">
    <property type="entry name" value="Vitamin K-dependent protein S"/>
    <property type="match status" value="1"/>
</dbReference>
<dbReference type="InParanoid" id="A0A287D7A3"/>
<reference evidence="16" key="1">
    <citation type="submission" date="2011-11" db="EMBL/GenBank/DDBJ databases">
        <title>The Draft Genome of Spermophilus tridecemlineatus.</title>
        <authorList>
            <consortium name="The Broad Institute Genome Assembly &amp; Analysis Group"/>
            <consortium name="Computational R&amp;D Group"/>
            <consortium name="and Sequencing Platform"/>
            <person name="Di Palma F."/>
            <person name="Alfoldi J."/>
            <person name="Johnson J."/>
            <person name="Berlin A."/>
            <person name="Gnerre S."/>
            <person name="Jaffe D."/>
            <person name="MacCallum I."/>
            <person name="Young S."/>
            <person name="Walker B.J."/>
            <person name="Lindblad-Toh K."/>
        </authorList>
    </citation>
    <scope>NUCLEOTIDE SEQUENCE [LARGE SCALE GENOMIC DNA]</scope>
</reference>